<keyword evidence="9" id="KW-1185">Reference proteome</keyword>
<feature type="transmembrane region" description="Helical" evidence="6">
    <location>
        <begin position="214"/>
        <end position="234"/>
    </location>
</feature>
<sequence>MNRDTDVQGDGDNRCSEKRCNRVRPTAVNSFEKKLPMVVVHLMMLVCAILVSTSFTVGAAITAALDPALLTLVRFCFAALLFAPIVYYRYGFCFSWSLLWRCGVISGCLVVFFCCMFLSLRYTSALNTSVIFALVPSISCIYSLVIIGERLGREQMIALGCGLFGVVWVIFRGDLSLLLTMQWNKGDLIFLTGCLFMGLYTPLIKLLHRGESMAVMTFWVLVSGSAWLLMYGGYRLLTTDLLQVPMFAWGGILYLAIFTTIVTFFLTQYSVPYLGATRVMAYSYLYPGLVLVIDLLLGHGLPPLRVLPGVVVVLVAMVVLMSAKDDRG</sequence>
<dbReference type="Proteomes" id="UP000199073">
    <property type="component" value="Unassembled WGS sequence"/>
</dbReference>
<feature type="transmembrane region" description="Helical" evidence="6">
    <location>
        <begin position="67"/>
        <end position="86"/>
    </location>
</feature>
<proteinExistence type="inferred from homology"/>
<gene>
    <name evidence="8" type="ORF">SAMN05660330_00654</name>
</gene>
<feature type="domain" description="EamA" evidence="7">
    <location>
        <begin position="41"/>
        <end position="170"/>
    </location>
</feature>
<dbReference type="OrthoDB" id="5338957at2"/>
<evidence type="ECO:0000313" key="8">
    <source>
        <dbReference type="EMBL" id="SDO62768.1"/>
    </source>
</evidence>
<dbReference type="EMBL" id="FNJI01000004">
    <property type="protein sequence ID" value="SDO62768.1"/>
    <property type="molecule type" value="Genomic_DNA"/>
</dbReference>
<dbReference type="AlphaFoldDB" id="A0A1H0L3H7"/>
<dbReference type="InterPro" id="IPR037185">
    <property type="entry name" value="EmrE-like"/>
</dbReference>
<comment type="subcellular location">
    <subcellularLocation>
        <location evidence="1">Membrane</location>
        <topology evidence="1">Multi-pass membrane protein</topology>
    </subcellularLocation>
</comment>
<dbReference type="InterPro" id="IPR050638">
    <property type="entry name" value="AA-Vitamin_Transporters"/>
</dbReference>
<feature type="transmembrane region" description="Helical" evidence="6">
    <location>
        <begin position="279"/>
        <end position="298"/>
    </location>
</feature>
<comment type="similarity">
    <text evidence="2">Belongs to the EamA transporter family.</text>
</comment>
<keyword evidence="5 6" id="KW-0472">Membrane</keyword>
<protein>
    <submittedName>
        <fullName evidence="8">Permease of the drug/metabolite transporter (DMT) superfamily</fullName>
    </submittedName>
</protein>
<feature type="transmembrane region" description="Helical" evidence="6">
    <location>
        <begin position="98"/>
        <end position="120"/>
    </location>
</feature>
<feature type="transmembrane region" description="Helical" evidence="6">
    <location>
        <begin position="188"/>
        <end position="207"/>
    </location>
</feature>
<evidence type="ECO:0000256" key="5">
    <source>
        <dbReference type="ARBA" id="ARBA00023136"/>
    </source>
</evidence>
<organism evidence="8 9">
    <name type="scientific">Desulforhopalus singaporensis</name>
    <dbReference type="NCBI Taxonomy" id="91360"/>
    <lineage>
        <taxon>Bacteria</taxon>
        <taxon>Pseudomonadati</taxon>
        <taxon>Thermodesulfobacteriota</taxon>
        <taxon>Desulfobulbia</taxon>
        <taxon>Desulfobulbales</taxon>
        <taxon>Desulfocapsaceae</taxon>
        <taxon>Desulforhopalus</taxon>
    </lineage>
</organism>
<dbReference type="InterPro" id="IPR000620">
    <property type="entry name" value="EamA_dom"/>
</dbReference>
<reference evidence="8 9" key="1">
    <citation type="submission" date="2016-10" db="EMBL/GenBank/DDBJ databases">
        <authorList>
            <person name="de Groot N.N."/>
        </authorList>
    </citation>
    <scope>NUCLEOTIDE SEQUENCE [LARGE SCALE GENOMIC DNA]</scope>
    <source>
        <strain evidence="8 9">DSM 12130</strain>
    </source>
</reference>
<evidence type="ECO:0000256" key="6">
    <source>
        <dbReference type="SAM" id="Phobius"/>
    </source>
</evidence>
<dbReference type="STRING" id="91360.SAMN05660330_00654"/>
<evidence type="ECO:0000256" key="4">
    <source>
        <dbReference type="ARBA" id="ARBA00022989"/>
    </source>
</evidence>
<feature type="transmembrane region" description="Helical" evidence="6">
    <location>
        <begin position="157"/>
        <end position="182"/>
    </location>
</feature>
<feature type="domain" description="EamA" evidence="7">
    <location>
        <begin position="185"/>
        <end position="320"/>
    </location>
</feature>
<dbReference type="Pfam" id="PF00892">
    <property type="entry name" value="EamA"/>
    <property type="match status" value="2"/>
</dbReference>
<feature type="transmembrane region" description="Helical" evidence="6">
    <location>
        <begin position="126"/>
        <end position="145"/>
    </location>
</feature>
<evidence type="ECO:0000313" key="9">
    <source>
        <dbReference type="Proteomes" id="UP000199073"/>
    </source>
</evidence>
<feature type="transmembrane region" description="Helical" evidence="6">
    <location>
        <begin position="38"/>
        <end position="61"/>
    </location>
</feature>
<dbReference type="RefSeq" id="WP_092219753.1">
    <property type="nucleotide sequence ID" value="NZ_FNJI01000004.1"/>
</dbReference>
<evidence type="ECO:0000256" key="3">
    <source>
        <dbReference type="ARBA" id="ARBA00022692"/>
    </source>
</evidence>
<feature type="transmembrane region" description="Helical" evidence="6">
    <location>
        <begin position="304"/>
        <end position="323"/>
    </location>
</feature>
<dbReference type="SUPFAM" id="SSF103481">
    <property type="entry name" value="Multidrug resistance efflux transporter EmrE"/>
    <property type="match status" value="2"/>
</dbReference>
<dbReference type="PANTHER" id="PTHR32322">
    <property type="entry name" value="INNER MEMBRANE TRANSPORTER"/>
    <property type="match status" value="1"/>
</dbReference>
<keyword evidence="3 6" id="KW-0812">Transmembrane</keyword>
<accession>A0A1H0L3H7</accession>
<evidence type="ECO:0000259" key="7">
    <source>
        <dbReference type="Pfam" id="PF00892"/>
    </source>
</evidence>
<name>A0A1H0L3H7_9BACT</name>
<dbReference type="GO" id="GO:0016020">
    <property type="term" value="C:membrane"/>
    <property type="evidence" value="ECO:0007669"/>
    <property type="project" value="UniProtKB-SubCell"/>
</dbReference>
<dbReference type="PANTHER" id="PTHR32322:SF2">
    <property type="entry name" value="EAMA DOMAIN-CONTAINING PROTEIN"/>
    <property type="match status" value="1"/>
</dbReference>
<evidence type="ECO:0000256" key="2">
    <source>
        <dbReference type="ARBA" id="ARBA00007362"/>
    </source>
</evidence>
<feature type="transmembrane region" description="Helical" evidence="6">
    <location>
        <begin position="246"/>
        <end position="267"/>
    </location>
</feature>
<evidence type="ECO:0000256" key="1">
    <source>
        <dbReference type="ARBA" id="ARBA00004141"/>
    </source>
</evidence>
<keyword evidence="4 6" id="KW-1133">Transmembrane helix</keyword>